<evidence type="ECO:0000313" key="2">
    <source>
        <dbReference type="Proteomes" id="UP000727407"/>
    </source>
</evidence>
<dbReference type="EMBL" id="QNUK01000504">
    <property type="protein sequence ID" value="KAF5892394.1"/>
    <property type="molecule type" value="Genomic_DNA"/>
</dbReference>
<evidence type="ECO:0000313" key="1">
    <source>
        <dbReference type="EMBL" id="KAF5892394.1"/>
    </source>
</evidence>
<protein>
    <submittedName>
        <fullName evidence="1">Uncharacterized protein</fullName>
    </submittedName>
</protein>
<dbReference type="Proteomes" id="UP000727407">
    <property type="component" value="Unassembled WGS sequence"/>
</dbReference>
<proteinExistence type="predicted"/>
<accession>A0A8J4WTK5</accession>
<dbReference type="AlphaFoldDB" id="A0A8J4WTK5"/>
<name>A0A8J4WTK5_CLAMG</name>
<feature type="non-terminal residue" evidence="1">
    <location>
        <position position="50"/>
    </location>
</feature>
<comment type="caution">
    <text evidence="1">The sequence shown here is derived from an EMBL/GenBank/DDBJ whole genome shotgun (WGS) entry which is preliminary data.</text>
</comment>
<keyword evidence="2" id="KW-1185">Reference proteome</keyword>
<feature type="non-terminal residue" evidence="1">
    <location>
        <position position="1"/>
    </location>
</feature>
<organism evidence="1 2">
    <name type="scientific">Clarias magur</name>
    <name type="common">Asian catfish</name>
    <name type="synonym">Macropteronotus magur</name>
    <dbReference type="NCBI Taxonomy" id="1594786"/>
    <lineage>
        <taxon>Eukaryota</taxon>
        <taxon>Metazoa</taxon>
        <taxon>Chordata</taxon>
        <taxon>Craniata</taxon>
        <taxon>Vertebrata</taxon>
        <taxon>Euteleostomi</taxon>
        <taxon>Actinopterygii</taxon>
        <taxon>Neopterygii</taxon>
        <taxon>Teleostei</taxon>
        <taxon>Ostariophysi</taxon>
        <taxon>Siluriformes</taxon>
        <taxon>Clariidae</taxon>
        <taxon>Clarias</taxon>
    </lineage>
</organism>
<gene>
    <name evidence="1" type="ORF">DAT39_017897</name>
</gene>
<sequence>AIQRQLPVKELCLEMKFATMKFTVLLSPVCILVKTALDLSGRKWLALSCK</sequence>
<reference evidence="1" key="1">
    <citation type="submission" date="2020-07" db="EMBL/GenBank/DDBJ databases">
        <title>Clarias magur genome sequencing, assembly and annotation.</title>
        <authorList>
            <person name="Kushwaha B."/>
            <person name="Kumar R."/>
            <person name="Das P."/>
            <person name="Joshi C.G."/>
            <person name="Kumar D."/>
            <person name="Nagpure N.S."/>
            <person name="Pandey M."/>
            <person name="Agarwal S."/>
            <person name="Srivastava S."/>
            <person name="Singh M."/>
            <person name="Sahoo L."/>
            <person name="Jayasankar P."/>
            <person name="Meher P.K."/>
            <person name="Koringa P.G."/>
            <person name="Iquebal M.A."/>
            <person name="Das S.P."/>
            <person name="Bit A."/>
            <person name="Patnaik S."/>
            <person name="Patel N."/>
            <person name="Shah T.M."/>
            <person name="Hinsu A."/>
            <person name="Jena J.K."/>
        </authorList>
    </citation>
    <scope>NUCLEOTIDE SEQUENCE</scope>
    <source>
        <strain evidence="1">CIFAMagur01</strain>
        <tissue evidence="1">Testis</tissue>
    </source>
</reference>